<evidence type="ECO:0000256" key="17">
    <source>
        <dbReference type="ARBA" id="ARBA00040123"/>
    </source>
</evidence>
<evidence type="ECO:0000256" key="2">
    <source>
        <dbReference type="ARBA" id="ARBA00004496"/>
    </source>
</evidence>
<dbReference type="SUPFAM" id="SSF54637">
    <property type="entry name" value="Thioesterase/thiol ester dehydrase-isomerase"/>
    <property type="match status" value="1"/>
</dbReference>
<keyword evidence="4" id="KW-1003">Cell membrane</keyword>
<comment type="similarity">
    <text evidence="15">Belongs to the THEM4/THEM5 thioesterase family.</text>
</comment>
<evidence type="ECO:0000256" key="1">
    <source>
        <dbReference type="ARBA" id="ARBA00004170"/>
    </source>
</evidence>
<dbReference type="InterPro" id="IPR029069">
    <property type="entry name" value="HotDog_dom_sf"/>
</dbReference>
<name>H5SK70_9CHLR</name>
<dbReference type="EC" id="3.1.2.2" evidence="16"/>
<keyword evidence="11" id="KW-0472">Membrane</keyword>
<evidence type="ECO:0000313" key="25">
    <source>
        <dbReference type="EMBL" id="BAL56556.1"/>
    </source>
</evidence>
<dbReference type="GO" id="GO:0006631">
    <property type="term" value="P:fatty acid metabolic process"/>
    <property type="evidence" value="ECO:0007669"/>
    <property type="project" value="UniProtKB-KW"/>
</dbReference>
<reference evidence="25" key="2">
    <citation type="journal article" date="2012" name="PLoS ONE">
        <title>A Deeply Branching Thermophilic Bacterium with an Ancient Acetyl-CoA Pathway Dominates a Subsurface Ecosystem.</title>
        <authorList>
            <person name="Takami H."/>
            <person name="Noguchi H."/>
            <person name="Takaki Y."/>
            <person name="Uchiyama I."/>
            <person name="Toyoda A."/>
            <person name="Nishi S."/>
            <person name="Chee G.-J."/>
            <person name="Arai W."/>
            <person name="Nunoura T."/>
            <person name="Itoh T."/>
            <person name="Hattori M."/>
            <person name="Takai K."/>
        </authorList>
    </citation>
    <scope>NUCLEOTIDE SEQUENCE</scope>
</reference>
<accession>H5SK70</accession>
<evidence type="ECO:0000256" key="9">
    <source>
        <dbReference type="ARBA" id="ARBA00022946"/>
    </source>
</evidence>
<dbReference type="InterPro" id="IPR006683">
    <property type="entry name" value="Thioestr_dom"/>
</dbReference>
<keyword evidence="5" id="KW-0963">Cytoplasm</keyword>
<evidence type="ECO:0000256" key="10">
    <source>
        <dbReference type="ARBA" id="ARBA00023098"/>
    </source>
</evidence>
<evidence type="ECO:0000256" key="12">
    <source>
        <dbReference type="ARBA" id="ARBA00023273"/>
    </source>
</evidence>
<keyword evidence="9" id="KW-0809">Transit peptide</keyword>
<evidence type="ECO:0000256" key="14">
    <source>
        <dbReference type="ARBA" id="ARBA00037002"/>
    </source>
</evidence>
<evidence type="ECO:0000256" key="3">
    <source>
        <dbReference type="ARBA" id="ARBA00004632"/>
    </source>
</evidence>
<evidence type="ECO:0000256" key="15">
    <source>
        <dbReference type="ARBA" id="ARBA00038456"/>
    </source>
</evidence>
<keyword evidence="10" id="KW-0443">Lipid metabolism</keyword>
<protein>
    <recommendedName>
        <fullName evidence="17">Acyl-coenzyme A thioesterase THEM4</fullName>
        <ecNumber evidence="16">3.1.2.2</ecNumber>
    </recommendedName>
    <alternativeName>
        <fullName evidence="18">Thioesterase superfamily member 4</fullName>
    </alternativeName>
</protein>
<keyword evidence="6" id="KW-0053">Apoptosis</keyword>
<dbReference type="GO" id="GO:0016787">
    <property type="term" value="F:hydrolase activity"/>
    <property type="evidence" value="ECO:0007669"/>
    <property type="project" value="UniProtKB-KW"/>
</dbReference>
<keyword evidence="7" id="KW-0378">Hydrolase</keyword>
<dbReference type="EMBL" id="AP011752">
    <property type="protein sequence ID" value="BAL56556.1"/>
    <property type="molecule type" value="Genomic_DNA"/>
</dbReference>
<evidence type="ECO:0000256" key="16">
    <source>
        <dbReference type="ARBA" id="ARBA00038848"/>
    </source>
</evidence>
<comment type="subcellular location">
    <subcellularLocation>
        <location evidence="3">Cell projection</location>
        <location evidence="3">Ruffle membrane</location>
    </subcellularLocation>
    <subcellularLocation>
        <location evidence="2">Cytoplasm</location>
    </subcellularLocation>
    <subcellularLocation>
        <location evidence="1">Membrane</location>
        <topology evidence="1">Peripheral membrane protein</topology>
    </subcellularLocation>
</comment>
<evidence type="ECO:0000256" key="21">
    <source>
        <dbReference type="ARBA" id="ARBA00047969"/>
    </source>
</evidence>
<evidence type="ECO:0000256" key="5">
    <source>
        <dbReference type="ARBA" id="ARBA00022490"/>
    </source>
</evidence>
<evidence type="ECO:0000256" key="13">
    <source>
        <dbReference type="ARBA" id="ARBA00035852"/>
    </source>
</evidence>
<dbReference type="GO" id="GO:0005737">
    <property type="term" value="C:cytoplasm"/>
    <property type="evidence" value="ECO:0007669"/>
    <property type="project" value="UniProtKB-SubCell"/>
</dbReference>
<evidence type="ECO:0000256" key="22">
    <source>
        <dbReference type="ARBA" id="ARBA00048074"/>
    </source>
</evidence>
<dbReference type="Pfam" id="PF03061">
    <property type="entry name" value="4HBT"/>
    <property type="match status" value="1"/>
</dbReference>
<evidence type="ECO:0000256" key="8">
    <source>
        <dbReference type="ARBA" id="ARBA00022832"/>
    </source>
</evidence>
<evidence type="ECO:0000256" key="11">
    <source>
        <dbReference type="ARBA" id="ARBA00023136"/>
    </source>
</evidence>
<evidence type="ECO:0000256" key="20">
    <source>
        <dbReference type="ARBA" id="ARBA00047734"/>
    </source>
</evidence>
<dbReference type="CDD" id="cd03443">
    <property type="entry name" value="PaaI_thioesterase"/>
    <property type="match status" value="1"/>
</dbReference>
<dbReference type="AlphaFoldDB" id="H5SK70"/>
<dbReference type="GO" id="GO:0016020">
    <property type="term" value="C:membrane"/>
    <property type="evidence" value="ECO:0007669"/>
    <property type="project" value="UniProtKB-SubCell"/>
</dbReference>
<comment type="catalytic activity">
    <reaction evidence="14">
        <text>(9Z)-octadecenoyl-CoA + H2O = (9Z)-octadecenoate + CoA + H(+)</text>
        <dbReference type="Rhea" id="RHEA:40139"/>
        <dbReference type="ChEBI" id="CHEBI:15377"/>
        <dbReference type="ChEBI" id="CHEBI:15378"/>
        <dbReference type="ChEBI" id="CHEBI:30823"/>
        <dbReference type="ChEBI" id="CHEBI:57287"/>
        <dbReference type="ChEBI" id="CHEBI:57387"/>
    </reaction>
    <physiologicalReaction direction="left-to-right" evidence="14">
        <dbReference type="Rhea" id="RHEA:40140"/>
    </physiologicalReaction>
</comment>
<dbReference type="PANTHER" id="PTHR12418">
    <property type="entry name" value="ACYL-COENZYME A THIOESTERASE THEM4"/>
    <property type="match status" value="1"/>
</dbReference>
<evidence type="ECO:0000256" key="23">
    <source>
        <dbReference type="ARBA" id="ARBA00048180"/>
    </source>
</evidence>
<dbReference type="InterPro" id="IPR052365">
    <property type="entry name" value="THEM4/THEM5_acyl-CoA_thioest"/>
</dbReference>
<comment type="catalytic activity">
    <reaction evidence="21">
        <text>decanoyl-CoA + H2O = decanoate + CoA + H(+)</text>
        <dbReference type="Rhea" id="RHEA:40059"/>
        <dbReference type="ChEBI" id="CHEBI:15377"/>
        <dbReference type="ChEBI" id="CHEBI:15378"/>
        <dbReference type="ChEBI" id="CHEBI:27689"/>
        <dbReference type="ChEBI" id="CHEBI:57287"/>
        <dbReference type="ChEBI" id="CHEBI:61430"/>
    </reaction>
    <physiologicalReaction direction="left-to-right" evidence="21">
        <dbReference type="Rhea" id="RHEA:40060"/>
    </physiologicalReaction>
</comment>
<evidence type="ECO:0000256" key="7">
    <source>
        <dbReference type="ARBA" id="ARBA00022801"/>
    </source>
</evidence>
<keyword evidence="8" id="KW-0276">Fatty acid metabolism</keyword>
<comment type="catalytic activity">
    <reaction evidence="23">
        <text>tetradecanoyl-CoA + H2O = tetradecanoate + CoA + H(+)</text>
        <dbReference type="Rhea" id="RHEA:40119"/>
        <dbReference type="ChEBI" id="CHEBI:15377"/>
        <dbReference type="ChEBI" id="CHEBI:15378"/>
        <dbReference type="ChEBI" id="CHEBI:30807"/>
        <dbReference type="ChEBI" id="CHEBI:57287"/>
        <dbReference type="ChEBI" id="CHEBI:57385"/>
    </reaction>
    <physiologicalReaction direction="left-to-right" evidence="23">
        <dbReference type="Rhea" id="RHEA:40120"/>
    </physiologicalReaction>
</comment>
<proteinExistence type="inferred from homology"/>
<evidence type="ECO:0000259" key="24">
    <source>
        <dbReference type="Pfam" id="PF03061"/>
    </source>
</evidence>
<gene>
    <name evidence="25" type="ORF">HGMM_F40G09C03</name>
</gene>
<evidence type="ECO:0000256" key="4">
    <source>
        <dbReference type="ARBA" id="ARBA00022475"/>
    </source>
</evidence>
<dbReference type="Gene3D" id="3.10.129.10">
    <property type="entry name" value="Hotdog Thioesterase"/>
    <property type="match status" value="1"/>
</dbReference>
<reference evidence="25" key="1">
    <citation type="journal article" date="2005" name="Environ. Microbiol.">
        <title>Genetic and functional properties of uncultivated thermophilic crenarchaeotes from a subsurface gold mine as revealed by analysis of genome fragments.</title>
        <authorList>
            <person name="Nunoura T."/>
            <person name="Hirayama H."/>
            <person name="Takami H."/>
            <person name="Oida H."/>
            <person name="Nishi S."/>
            <person name="Shimamura S."/>
            <person name="Suzuki Y."/>
            <person name="Inagaki F."/>
            <person name="Takai K."/>
            <person name="Nealson K.H."/>
            <person name="Horikoshi K."/>
        </authorList>
    </citation>
    <scope>NUCLEOTIDE SEQUENCE</scope>
</reference>
<dbReference type="PANTHER" id="PTHR12418:SF19">
    <property type="entry name" value="ACYL-COENZYME A THIOESTERASE THEM4"/>
    <property type="match status" value="1"/>
</dbReference>
<organism evidence="25">
    <name type="scientific">uncultured Chloroflexota bacterium</name>
    <dbReference type="NCBI Taxonomy" id="166587"/>
    <lineage>
        <taxon>Bacteria</taxon>
        <taxon>Bacillati</taxon>
        <taxon>Chloroflexota</taxon>
        <taxon>environmental samples</taxon>
    </lineage>
</organism>
<evidence type="ECO:0000256" key="6">
    <source>
        <dbReference type="ARBA" id="ARBA00022703"/>
    </source>
</evidence>
<comment type="catalytic activity">
    <reaction evidence="20">
        <text>hexadecanoyl-CoA + H2O = hexadecanoate + CoA + H(+)</text>
        <dbReference type="Rhea" id="RHEA:16645"/>
        <dbReference type="ChEBI" id="CHEBI:7896"/>
        <dbReference type="ChEBI" id="CHEBI:15377"/>
        <dbReference type="ChEBI" id="CHEBI:15378"/>
        <dbReference type="ChEBI" id="CHEBI:57287"/>
        <dbReference type="ChEBI" id="CHEBI:57379"/>
        <dbReference type="EC" id="3.1.2.2"/>
    </reaction>
    <physiologicalReaction direction="left-to-right" evidence="20">
        <dbReference type="Rhea" id="RHEA:16646"/>
    </physiologicalReaction>
</comment>
<keyword evidence="12" id="KW-0966">Cell projection</keyword>
<comment type="catalytic activity">
    <reaction evidence="22">
        <text>dodecanoyl-CoA + H2O = dodecanoate + CoA + H(+)</text>
        <dbReference type="Rhea" id="RHEA:30135"/>
        <dbReference type="ChEBI" id="CHEBI:15377"/>
        <dbReference type="ChEBI" id="CHEBI:15378"/>
        <dbReference type="ChEBI" id="CHEBI:18262"/>
        <dbReference type="ChEBI" id="CHEBI:57287"/>
        <dbReference type="ChEBI" id="CHEBI:57375"/>
    </reaction>
    <physiologicalReaction direction="left-to-right" evidence="22">
        <dbReference type="Rhea" id="RHEA:30136"/>
    </physiologicalReaction>
</comment>
<sequence>MRKALPEHGICLVCGEKNPHGMRLTWYVEVDGSIFASFTLSEAQQGPPGHAHGGASAAILDEAMGAAVWYAGHNVAVVNLNLDYRKPVPLHQPLSCRARMELQDGRKIYASGEIYLPDGEVAVRARGIFVPAPHLFEAHRYRLTPDPERG</sequence>
<comment type="catalytic activity">
    <reaction evidence="13">
        <text>(5Z,8Z,11Z,14Z)-eicosatetraenoyl-CoA + H2O = (5Z,8Z,11Z,14Z)-eicosatetraenoate + CoA + H(+)</text>
        <dbReference type="Rhea" id="RHEA:40151"/>
        <dbReference type="ChEBI" id="CHEBI:15377"/>
        <dbReference type="ChEBI" id="CHEBI:15378"/>
        <dbReference type="ChEBI" id="CHEBI:32395"/>
        <dbReference type="ChEBI" id="CHEBI:57287"/>
        <dbReference type="ChEBI" id="CHEBI:57368"/>
    </reaction>
    <physiologicalReaction direction="left-to-right" evidence="13">
        <dbReference type="Rhea" id="RHEA:40152"/>
    </physiologicalReaction>
</comment>
<feature type="domain" description="Thioesterase" evidence="24">
    <location>
        <begin position="49"/>
        <end position="121"/>
    </location>
</feature>
<evidence type="ECO:0000256" key="19">
    <source>
        <dbReference type="ARBA" id="ARBA00047588"/>
    </source>
</evidence>
<comment type="catalytic activity">
    <reaction evidence="19">
        <text>octanoyl-CoA + H2O = octanoate + CoA + H(+)</text>
        <dbReference type="Rhea" id="RHEA:30143"/>
        <dbReference type="ChEBI" id="CHEBI:15377"/>
        <dbReference type="ChEBI" id="CHEBI:15378"/>
        <dbReference type="ChEBI" id="CHEBI:25646"/>
        <dbReference type="ChEBI" id="CHEBI:57287"/>
        <dbReference type="ChEBI" id="CHEBI:57386"/>
    </reaction>
    <physiologicalReaction direction="left-to-right" evidence="19">
        <dbReference type="Rhea" id="RHEA:30144"/>
    </physiologicalReaction>
</comment>
<evidence type="ECO:0000256" key="18">
    <source>
        <dbReference type="ARBA" id="ARBA00043210"/>
    </source>
</evidence>